<gene>
    <name evidence="1" type="ORF">LCGC14_2543800</name>
</gene>
<name>A0A0F9APW5_9ZZZZ</name>
<comment type="caution">
    <text evidence="1">The sequence shown here is derived from an EMBL/GenBank/DDBJ whole genome shotgun (WGS) entry which is preliminary data.</text>
</comment>
<dbReference type="EMBL" id="LAZR01041569">
    <property type="protein sequence ID" value="KKL11634.1"/>
    <property type="molecule type" value="Genomic_DNA"/>
</dbReference>
<feature type="non-terminal residue" evidence="1">
    <location>
        <position position="49"/>
    </location>
</feature>
<organism evidence="1">
    <name type="scientific">marine sediment metagenome</name>
    <dbReference type="NCBI Taxonomy" id="412755"/>
    <lineage>
        <taxon>unclassified sequences</taxon>
        <taxon>metagenomes</taxon>
        <taxon>ecological metagenomes</taxon>
    </lineage>
</organism>
<accession>A0A0F9APW5</accession>
<protein>
    <submittedName>
        <fullName evidence="1">Uncharacterized protein</fullName>
    </submittedName>
</protein>
<dbReference type="AlphaFoldDB" id="A0A0F9APW5"/>
<reference evidence="1" key="1">
    <citation type="journal article" date="2015" name="Nature">
        <title>Complex archaea that bridge the gap between prokaryotes and eukaryotes.</title>
        <authorList>
            <person name="Spang A."/>
            <person name="Saw J.H."/>
            <person name="Jorgensen S.L."/>
            <person name="Zaremba-Niedzwiedzka K."/>
            <person name="Martijn J."/>
            <person name="Lind A.E."/>
            <person name="van Eijk R."/>
            <person name="Schleper C."/>
            <person name="Guy L."/>
            <person name="Ettema T.J."/>
        </authorList>
    </citation>
    <scope>NUCLEOTIDE SEQUENCE</scope>
</reference>
<evidence type="ECO:0000313" key="1">
    <source>
        <dbReference type="EMBL" id="KKL11634.1"/>
    </source>
</evidence>
<sequence length="49" mass="5423">MVVKEKTKVQVVLPQPHEKQVEFIDSPKKRIIVRAGRRGGKTVGAAIKA</sequence>
<proteinExistence type="predicted"/>